<feature type="domain" description="TFIIE beta" evidence="9">
    <location>
        <begin position="60"/>
        <end position="136"/>
    </location>
</feature>
<dbReference type="InterPro" id="IPR040501">
    <property type="entry name" value="TFA2_Winged_2"/>
</dbReference>
<comment type="similarity">
    <text evidence="7">Belongs to the TFIIE beta subunit family.</text>
</comment>
<keyword evidence="4 7" id="KW-0804">Transcription</keyword>
<accession>A0ABR2W8D7</accession>
<dbReference type="Pfam" id="PF22254">
    <property type="entry name" value="TFA2_E-tether"/>
    <property type="match status" value="1"/>
</dbReference>
<feature type="compositionally biased region" description="Basic and acidic residues" evidence="8">
    <location>
        <begin position="237"/>
        <end position="248"/>
    </location>
</feature>
<dbReference type="PROSITE" id="PS51351">
    <property type="entry name" value="TFIIE_BETA_C"/>
    <property type="match status" value="1"/>
</dbReference>
<comment type="subcellular location">
    <subcellularLocation>
        <location evidence="1 7">Nucleus</location>
    </subcellularLocation>
</comment>
<dbReference type="EMBL" id="JASJQH010006930">
    <property type="protein sequence ID" value="KAK9723077.1"/>
    <property type="molecule type" value="Genomic_DNA"/>
</dbReference>
<keyword evidence="2 7" id="KW-0805">Transcription regulation</keyword>
<keyword evidence="5 7" id="KW-0539">Nucleus</keyword>
<feature type="region of interest" description="Disordered" evidence="8">
    <location>
        <begin position="15"/>
        <end position="35"/>
    </location>
</feature>
<feature type="compositionally biased region" description="Basic residues" evidence="8">
    <location>
        <begin position="249"/>
        <end position="258"/>
    </location>
</feature>
<evidence type="ECO:0000256" key="5">
    <source>
        <dbReference type="ARBA" id="ARBA00023242"/>
    </source>
</evidence>
<protein>
    <recommendedName>
        <fullName evidence="7">Transcription initiation factor IIE subunit beta</fullName>
    </recommendedName>
</protein>
<evidence type="ECO:0000256" key="7">
    <source>
        <dbReference type="PIRNR" id="PIRNR016398"/>
    </source>
</evidence>
<gene>
    <name evidence="10" type="primary">tfa2_1</name>
    <name evidence="10" type="ORF">K7432_002137</name>
</gene>
<evidence type="ECO:0000313" key="11">
    <source>
        <dbReference type="Proteomes" id="UP001479436"/>
    </source>
</evidence>
<evidence type="ECO:0000256" key="3">
    <source>
        <dbReference type="ARBA" id="ARBA00023125"/>
    </source>
</evidence>
<organism evidence="10 11">
    <name type="scientific">Basidiobolus ranarum</name>
    <dbReference type="NCBI Taxonomy" id="34480"/>
    <lineage>
        <taxon>Eukaryota</taxon>
        <taxon>Fungi</taxon>
        <taxon>Fungi incertae sedis</taxon>
        <taxon>Zoopagomycota</taxon>
        <taxon>Entomophthoromycotina</taxon>
        <taxon>Basidiobolomycetes</taxon>
        <taxon>Basidiobolales</taxon>
        <taxon>Basidiobolaceae</taxon>
        <taxon>Basidiobolus</taxon>
    </lineage>
</organism>
<comment type="subunit">
    <text evidence="7">Tetramer of two alpha and two beta chains.</text>
</comment>
<feature type="region of interest" description="Disordered" evidence="8">
    <location>
        <begin position="237"/>
        <end position="258"/>
    </location>
</feature>
<reference evidence="10 11" key="1">
    <citation type="submission" date="2023-04" db="EMBL/GenBank/DDBJ databases">
        <title>Genome of Basidiobolus ranarum AG-B5.</title>
        <authorList>
            <person name="Stajich J.E."/>
            <person name="Carter-House D."/>
            <person name="Gryganskyi A."/>
        </authorList>
    </citation>
    <scope>NUCLEOTIDE SEQUENCE [LARGE SCALE GENOMIC DNA]</scope>
    <source>
        <strain evidence="10 11">AG-B5</strain>
    </source>
</reference>
<keyword evidence="11" id="KW-1185">Reference proteome</keyword>
<evidence type="ECO:0000256" key="8">
    <source>
        <dbReference type="SAM" id="MobiDB-lite"/>
    </source>
</evidence>
<proteinExistence type="inferred from homology"/>
<sequence length="278" mass="32012">MGSLLEQQKAFKRRLAAQPVIQRPQISEPPPPNRYNPIPSQLQDVLEPAKKKLKTKKVIPDANLPVGGRHTLSMVYTVINFLKSVEEPQTAEDLKRHVNADLDANPELYRTLTQNNKIDYDSKNHTFSYRPAYNIKTKEDLLALLQEKKDEGGMEVRELKDSYIDVKGVVEELAESGQVYIIRNKDDTPRILFYNDPRLNCNFDAEFKQMWHELRAPDETDLPAELDKAGLKTMEVFEKKSKSDEPKNKKSKARNRKVKITNTHLEGIDLTQDYVAPR</sequence>
<evidence type="ECO:0000256" key="1">
    <source>
        <dbReference type="ARBA" id="ARBA00004123"/>
    </source>
</evidence>
<comment type="caution">
    <text evidence="10">The sequence shown here is derived from an EMBL/GenBank/DDBJ whole genome shotgun (WGS) entry which is preliminary data.</text>
</comment>
<dbReference type="PANTHER" id="PTHR12716">
    <property type="entry name" value="TRANSCRIPTION INITIATION FACTOR IIE, BETA SUBUNIT"/>
    <property type="match status" value="1"/>
</dbReference>
<dbReference type="PANTHER" id="PTHR12716:SF8">
    <property type="entry name" value="TRANSCRIPTION INITIATION FACTOR IIE SUBUNIT BETA"/>
    <property type="match status" value="1"/>
</dbReference>
<dbReference type="PIRSF" id="PIRSF016398">
    <property type="entry name" value="TFIIE-beta"/>
    <property type="match status" value="1"/>
</dbReference>
<comment type="function">
    <text evidence="6 7">Recruits TFIIH to the initiation complex and stimulates the RNA polymerase II C-terminal domain kinase and DNA-dependent ATPase activities of TFIIH. Both TFIIH and TFIIE are required for promoter clearance by RNA polymerase.</text>
</comment>
<evidence type="ECO:0000259" key="9">
    <source>
        <dbReference type="PROSITE" id="PS51351"/>
    </source>
</evidence>
<dbReference type="Proteomes" id="UP001479436">
    <property type="component" value="Unassembled WGS sequence"/>
</dbReference>
<evidence type="ECO:0000313" key="10">
    <source>
        <dbReference type="EMBL" id="KAK9723077.1"/>
    </source>
</evidence>
<name>A0ABR2W8D7_9FUNG</name>
<evidence type="ECO:0000256" key="4">
    <source>
        <dbReference type="ARBA" id="ARBA00023163"/>
    </source>
</evidence>
<dbReference type="Pfam" id="PF02186">
    <property type="entry name" value="TFIIE_beta"/>
    <property type="match status" value="1"/>
</dbReference>
<dbReference type="InterPro" id="IPR054600">
    <property type="entry name" value="TFA2_E-tether"/>
</dbReference>
<dbReference type="InterPro" id="IPR003166">
    <property type="entry name" value="TFIIE_bsu_DNA-bd"/>
</dbReference>
<dbReference type="Pfam" id="PF18121">
    <property type="entry name" value="TFA2_Winged_2"/>
    <property type="match status" value="1"/>
</dbReference>
<evidence type="ECO:0000256" key="6">
    <source>
        <dbReference type="ARBA" id="ARBA00025581"/>
    </source>
</evidence>
<keyword evidence="3 7" id="KW-0238">DNA-binding</keyword>
<evidence type="ECO:0000256" key="2">
    <source>
        <dbReference type="ARBA" id="ARBA00023015"/>
    </source>
</evidence>
<dbReference type="InterPro" id="IPR016656">
    <property type="entry name" value="TFIIE-bsu"/>
</dbReference>